<comment type="caution">
    <text evidence="11">The sequence shown here is derived from an EMBL/GenBank/DDBJ whole genome shotgun (WGS) entry which is preliminary data.</text>
</comment>
<keyword evidence="6 9" id="KW-0822">Tryptophan biosynthesis</keyword>
<gene>
    <name evidence="9 11" type="primary">trpF</name>
    <name evidence="11" type="ORF">GCM10017044_08850</name>
</gene>
<evidence type="ECO:0000256" key="7">
    <source>
        <dbReference type="ARBA" id="ARBA00023141"/>
    </source>
</evidence>
<dbReference type="HAMAP" id="MF_00135">
    <property type="entry name" value="PRAI"/>
    <property type="match status" value="1"/>
</dbReference>
<dbReference type="GO" id="GO:0000162">
    <property type="term" value="P:L-tryptophan biosynthetic process"/>
    <property type="evidence" value="ECO:0007669"/>
    <property type="project" value="UniProtKB-UniRule"/>
</dbReference>
<dbReference type="GO" id="GO:0004640">
    <property type="term" value="F:phosphoribosylanthranilate isomerase activity"/>
    <property type="evidence" value="ECO:0007669"/>
    <property type="project" value="UniProtKB-UniRule"/>
</dbReference>
<evidence type="ECO:0000256" key="8">
    <source>
        <dbReference type="ARBA" id="ARBA00023235"/>
    </source>
</evidence>
<keyword evidence="12" id="KW-1185">Reference proteome</keyword>
<name>A0A919APD9_9PROT</name>
<dbReference type="InterPro" id="IPR013785">
    <property type="entry name" value="Aldolase_TIM"/>
</dbReference>
<reference evidence="11" key="2">
    <citation type="submission" date="2020-09" db="EMBL/GenBank/DDBJ databases">
        <authorList>
            <person name="Sun Q."/>
            <person name="Kim S."/>
        </authorList>
    </citation>
    <scope>NUCLEOTIDE SEQUENCE</scope>
    <source>
        <strain evidence="11">KCTC 42590</strain>
    </source>
</reference>
<feature type="domain" description="N-(5'phosphoribosyl) anthranilate isomerase (PRAI)" evidence="10">
    <location>
        <begin position="5"/>
        <end position="208"/>
    </location>
</feature>
<keyword evidence="8 9" id="KW-0413">Isomerase</keyword>
<dbReference type="AlphaFoldDB" id="A0A919APD9"/>
<evidence type="ECO:0000259" key="10">
    <source>
        <dbReference type="Pfam" id="PF00697"/>
    </source>
</evidence>
<dbReference type="CDD" id="cd00405">
    <property type="entry name" value="PRAI"/>
    <property type="match status" value="1"/>
</dbReference>
<organism evidence="11 12">
    <name type="scientific">Kordiimonas sediminis</name>
    <dbReference type="NCBI Taxonomy" id="1735581"/>
    <lineage>
        <taxon>Bacteria</taxon>
        <taxon>Pseudomonadati</taxon>
        <taxon>Pseudomonadota</taxon>
        <taxon>Alphaproteobacteria</taxon>
        <taxon>Kordiimonadales</taxon>
        <taxon>Kordiimonadaceae</taxon>
        <taxon>Kordiimonas</taxon>
    </lineage>
</organism>
<dbReference type="PANTHER" id="PTHR42894:SF1">
    <property type="entry name" value="N-(5'-PHOSPHORIBOSYL)ANTHRANILATE ISOMERASE"/>
    <property type="match status" value="1"/>
</dbReference>
<keyword evidence="5 9" id="KW-0028">Amino-acid biosynthesis</keyword>
<sequence length="214" mass="22934">MPVDVKICGLTHADHAHLAVDLGARWLGFVHFEKSPRHVSIETARALAPRLPKAGERVGVFVNANLDTIQQMTDILQLDWIQLHGNETPEMAAHIRSLLGRKVIKAIAVSEAEDLVASNRYEGSVDAFLFDAKPPKGAVLPGGNAVSFPWQILAGKTFPVPWLLAGGLTAENLHDAVTLSGAGAVDISSGVESAPGQKDPKRIEDFLKAAKTTR</sequence>
<evidence type="ECO:0000313" key="12">
    <source>
        <dbReference type="Proteomes" id="UP000630923"/>
    </source>
</evidence>
<dbReference type="Pfam" id="PF00697">
    <property type="entry name" value="PRAI"/>
    <property type="match status" value="1"/>
</dbReference>
<dbReference type="InterPro" id="IPR044643">
    <property type="entry name" value="TrpF_fam"/>
</dbReference>
<comment type="catalytic activity">
    <reaction evidence="1 9">
        <text>N-(5-phospho-beta-D-ribosyl)anthranilate = 1-(2-carboxyphenylamino)-1-deoxy-D-ribulose 5-phosphate</text>
        <dbReference type="Rhea" id="RHEA:21540"/>
        <dbReference type="ChEBI" id="CHEBI:18277"/>
        <dbReference type="ChEBI" id="CHEBI:58613"/>
        <dbReference type="EC" id="5.3.1.24"/>
    </reaction>
</comment>
<protein>
    <recommendedName>
        <fullName evidence="4 9">N-(5'-phosphoribosyl)anthranilate isomerase</fullName>
        <shortName evidence="9">PRAI</shortName>
        <ecNumber evidence="3 9">5.3.1.24</ecNumber>
    </recommendedName>
</protein>
<dbReference type="Gene3D" id="3.20.20.70">
    <property type="entry name" value="Aldolase class I"/>
    <property type="match status" value="1"/>
</dbReference>
<evidence type="ECO:0000256" key="6">
    <source>
        <dbReference type="ARBA" id="ARBA00022822"/>
    </source>
</evidence>
<comment type="similarity">
    <text evidence="9">Belongs to the TrpF family.</text>
</comment>
<evidence type="ECO:0000256" key="5">
    <source>
        <dbReference type="ARBA" id="ARBA00022605"/>
    </source>
</evidence>
<dbReference type="SUPFAM" id="SSF51366">
    <property type="entry name" value="Ribulose-phoshate binding barrel"/>
    <property type="match status" value="1"/>
</dbReference>
<dbReference type="EC" id="5.3.1.24" evidence="3 9"/>
<keyword evidence="7 9" id="KW-0057">Aromatic amino acid biosynthesis</keyword>
<proteinExistence type="inferred from homology"/>
<dbReference type="RefSeq" id="WP_191250331.1">
    <property type="nucleotide sequence ID" value="NZ_BNCI01000001.1"/>
</dbReference>
<evidence type="ECO:0000256" key="1">
    <source>
        <dbReference type="ARBA" id="ARBA00001164"/>
    </source>
</evidence>
<dbReference type="NCBIfam" id="NF002295">
    <property type="entry name" value="PRK01222.1-1"/>
    <property type="match status" value="1"/>
</dbReference>
<reference evidence="11" key="1">
    <citation type="journal article" date="2014" name="Int. J. Syst. Evol. Microbiol.">
        <title>Complete genome sequence of Corynebacterium casei LMG S-19264T (=DSM 44701T), isolated from a smear-ripened cheese.</title>
        <authorList>
            <consortium name="US DOE Joint Genome Institute (JGI-PGF)"/>
            <person name="Walter F."/>
            <person name="Albersmeier A."/>
            <person name="Kalinowski J."/>
            <person name="Ruckert C."/>
        </authorList>
    </citation>
    <scope>NUCLEOTIDE SEQUENCE</scope>
    <source>
        <strain evidence="11">KCTC 42590</strain>
    </source>
</reference>
<dbReference type="InterPro" id="IPR001240">
    <property type="entry name" value="PRAI_dom"/>
</dbReference>
<dbReference type="InterPro" id="IPR011060">
    <property type="entry name" value="RibuloseP-bd_barrel"/>
</dbReference>
<dbReference type="Proteomes" id="UP000630923">
    <property type="component" value="Unassembled WGS sequence"/>
</dbReference>
<comment type="pathway">
    <text evidence="2 9">Amino-acid biosynthesis; L-tryptophan biosynthesis; L-tryptophan from chorismate: step 3/5.</text>
</comment>
<evidence type="ECO:0000256" key="2">
    <source>
        <dbReference type="ARBA" id="ARBA00004664"/>
    </source>
</evidence>
<evidence type="ECO:0000256" key="3">
    <source>
        <dbReference type="ARBA" id="ARBA00012572"/>
    </source>
</evidence>
<dbReference type="PANTHER" id="PTHR42894">
    <property type="entry name" value="N-(5'-PHOSPHORIBOSYL)ANTHRANILATE ISOMERASE"/>
    <property type="match status" value="1"/>
</dbReference>
<evidence type="ECO:0000313" key="11">
    <source>
        <dbReference type="EMBL" id="GHF16747.1"/>
    </source>
</evidence>
<dbReference type="EMBL" id="BNCI01000001">
    <property type="protein sequence ID" value="GHF16747.1"/>
    <property type="molecule type" value="Genomic_DNA"/>
</dbReference>
<accession>A0A919APD9</accession>
<evidence type="ECO:0000256" key="4">
    <source>
        <dbReference type="ARBA" id="ARBA00022272"/>
    </source>
</evidence>
<evidence type="ECO:0000256" key="9">
    <source>
        <dbReference type="HAMAP-Rule" id="MF_00135"/>
    </source>
</evidence>